<feature type="non-terminal residue" evidence="1">
    <location>
        <position position="149"/>
    </location>
</feature>
<comment type="caution">
    <text evidence="1">The sequence shown here is derived from an EMBL/GenBank/DDBJ whole genome shotgun (WGS) entry which is preliminary data.</text>
</comment>
<evidence type="ECO:0000313" key="2">
    <source>
        <dbReference type="Proteomes" id="UP001195483"/>
    </source>
</evidence>
<reference evidence="1" key="3">
    <citation type="submission" date="2023-05" db="EMBL/GenBank/DDBJ databases">
        <authorList>
            <person name="Smith C.H."/>
        </authorList>
    </citation>
    <scope>NUCLEOTIDE SEQUENCE</scope>
    <source>
        <strain evidence="1">CHS0354</strain>
        <tissue evidence="1">Mantle</tissue>
    </source>
</reference>
<organism evidence="1 2">
    <name type="scientific">Potamilus streckersoni</name>
    <dbReference type="NCBI Taxonomy" id="2493646"/>
    <lineage>
        <taxon>Eukaryota</taxon>
        <taxon>Metazoa</taxon>
        <taxon>Spiralia</taxon>
        <taxon>Lophotrochozoa</taxon>
        <taxon>Mollusca</taxon>
        <taxon>Bivalvia</taxon>
        <taxon>Autobranchia</taxon>
        <taxon>Heteroconchia</taxon>
        <taxon>Palaeoheterodonta</taxon>
        <taxon>Unionida</taxon>
        <taxon>Unionoidea</taxon>
        <taxon>Unionidae</taxon>
        <taxon>Ambleminae</taxon>
        <taxon>Lampsilini</taxon>
        <taxon>Potamilus</taxon>
    </lineage>
</organism>
<dbReference type="AlphaFoldDB" id="A0AAE0T0E1"/>
<evidence type="ECO:0000313" key="1">
    <source>
        <dbReference type="EMBL" id="KAK3601431.1"/>
    </source>
</evidence>
<reference evidence="1" key="1">
    <citation type="journal article" date="2021" name="Genome Biol. Evol.">
        <title>A High-Quality Reference Genome for a Parasitic Bivalve with Doubly Uniparental Inheritance (Bivalvia: Unionida).</title>
        <authorList>
            <person name="Smith C.H."/>
        </authorList>
    </citation>
    <scope>NUCLEOTIDE SEQUENCE</scope>
    <source>
        <strain evidence="1">CHS0354</strain>
    </source>
</reference>
<accession>A0AAE0T0E1</accession>
<protein>
    <submittedName>
        <fullName evidence="1">Uncharacterized protein</fullName>
    </submittedName>
</protein>
<sequence>MPILVSNARQNQKMSFKRRMDHQREHHQQTHISIIQTRGEVDLWHRGVNIADPEPERPTPSTPQNASFQASIIATLPPSPATAKHGLRSACTITIATLIFNGLIRYRILNRAKVTNTKTKYETSDDELLERLADEIHQPSKDRGLSHNS</sequence>
<name>A0AAE0T0E1_9BIVA</name>
<keyword evidence="2" id="KW-1185">Reference proteome</keyword>
<proteinExistence type="predicted"/>
<reference evidence="1" key="2">
    <citation type="journal article" date="2021" name="Genome Biol. Evol.">
        <title>Developing a high-quality reference genome for a parasitic bivalve with doubly uniparental inheritance (Bivalvia: Unionida).</title>
        <authorList>
            <person name="Smith C.H."/>
        </authorList>
    </citation>
    <scope>NUCLEOTIDE SEQUENCE</scope>
    <source>
        <strain evidence="1">CHS0354</strain>
        <tissue evidence="1">Mantle</tissue>
    </source>
</reference>
<dbReference type="EMBL" id="JAEAOA010001967">
    <property type="protein sequence ID" value="KAK3601431.1"/>
    <property type="molecule type" value="Genomic_DNA"/>
</dbReference>
<gene>
    <name evidence="1" type="ORF">CHS0354_033552</name>
</gene>
<dbReference type="Proteomes" id="UP001195483">
    <property type="component" value="Unassembled WGS sequence"/>
</dbReference>